<dbReference type="EMBL" id="LN899826">
    <property type="protein sequence ID" value="CUV42704.1"/>
    <property type="molecule type" value="Genomic_DNA"/>
</dbReference>
<protein>
    <submittedName>
        <fullName evidence="4">Uncharacterized protein</fullName>
    </submittedName>
</protein>
<keyword evidence="1" id="KW-0732">Signal</keyword>
<organism evidence="4">
    <name type="scientific">Ralstonia solanacearum</name>
    <name type="common">Pseudomonas solanacearum</name>
    <dbReference type="NCBI Taxonomy" id="305"/>
    <lineage>
        <taxon>Bacteria</taxon>
        <taxon>Pseudomonadati</taxon>
        <taxon>Pseudomonadota</taxon>
        <taxon>Betaproteobacteria</taxon>
        <taxon>Burkholderiales</taxon>
        <taxon>Burkholderiaceae</taxon>
        <taxon>Ralstonia</taxon>
        <taxon>Ralstonia solanacearum species complex</taxon>
    </lineage>
</organism>
<dbReference type="EMBL" id="LN899825">
    <property type="protein sequence ID" value="CUV34183.1"/>
    <property type="molecule type" value="Genomic_DNA"/>
</dbReference>
<evidence type="ECO:0000313" key="4">
    <source>
        <dbReference type="EMBL" id="CUV42704.1"/>
    </source>
</evidence>
<dbReference type="EMBL" id="LN899823">
    <property type="protein sequence ID" value="CUV25235.1"/>
    <property type="molecule type" value="Genomic_DNA"/>
</dbReference>
<dbReference type="AlphaFoldDB" id="A0A0S4W7L3"/>
<dbReference type="InterPro" id="IPR028955">
    <property type="entry name" value="Imm57"/>
</dbReference>
<name>A0A0S4W7L3_RALSL</name>
<accession>A0A0S4W7L3</accession>
<feature type="signal peptide" evidence="1">
    <location>
        <begin position="1"/>
        <end position="20"/>
    </location>
</feature>
<evidence type="ECO:0000313" key="2">
    <source>
        <dbReference type="EMBL" id="CUV25235.1"/>
    </source>
</evidence>
<feature type="chain" id="PRO_5013467443" evidence="1">
    <location>
        <begin position="21"/>
        <end position="182"/>
    </location>
</feature>
<reference evidence="4" key="1">
    <citation type="submission" date="2015-10" db="EMBL/GenBank/DDBJ databases">
        <authorList>
            <person name="Gilbert D.G."/>
        </authorList>
    </citation>
    <scope>NUCLEOTIDE SEQUENCE</scope>
    <source>
        <strain evidence="4">Phyl III-seqv23</strain>
    </source>
</reference>
<gene>
    <name evidence="2" type="ORF">RUN1744_v1_840162</name>
    <name evidence="3" type="ORF">TD1301_v1_810004</name>
    <name evidence="4" type="ORF">TF3108_v1_1460007</name>
</gene>
<dbReference type="Pfam" id="PF15596">
    <property type="entry name" value="Imm57"/>
    <property type="match status" value="1"/>
</dbReference>
<sequence>MKIKTVLGLFALMSSMSLVAAQGVTAEAANEARQVRFAERVITIELARALSPSAREAREKCLTACPETGALELAIGLIGIGRSDTSTDALVNLLGLRLDGAGSEELTCQVLTRGHALSNRLARLQAKRLVEHCQSIFYDVRKRELADTSDVKVEQVCRSEAEIHGVQDEMLKAIKSKAVCEQ</sequence>
<evidence type="ECO:0000256" key="1">
    <source>
        <dbReference type="SAM" id="SignalP"/>
    </source>
</evidence>
<proteinExistence type="predicted"/>
<evidence type="ECO:0000313" key="3">
    <source>
        <dbReference type="EMBL" id="CUV34183.1"/>
    </source>
</evidence>